<dbReference type="EMBL" id="OX465080">
    <property type="protein sequence ID" value="CAI9279639.1"/>
    <property type="molecule type" value="Genomic_DNA"/>
</dbReference>
<evidence type="ECO:0000256" key="1">
    <source>
        <dbReference type="SAM" id="Phobius"/>
    </source>
</evidence>
<sequence length="216" mass="24390">MDPGIEPVRGAESAIPVGSQERPLNMMEENCGSCVDRPLRLLVGYEQRPTGRVCDLCKAFSGRSDEAEGRGSGAVVWRRQCGSFSEASAVVPVIVVHWFNGGVTSNDVSVELGLVARCLSWSKKKKRRALTLSYPISFLAYVSLALYLWRLQPENNRQRSSPSPSSAVSTAICGTSFWLHALHRPFQMLYTSDFHKRFWLIKWHFRYQKIRASKQH</sequence>
<evidence type="ECO:0000313" key="3">
    <source>
        <dbReference type="Proteomes" id="UP001177003"/>
    </source>
</evidence>
<keyword evidence="1" id="KW-1133">Transmembrane helix</keyword>
<gene>
    <name evidence="2" type="ORF">LSALG_LOCUS19429</name>
</gene>
<dbReference type="Proteomes" id="UP001177003">
    <property type="component" value="Chromosome 4"/>
</dbReference>
<feature type="transmembrane region" description="Helical" evidence="1">
    <location>
        <begin position="129"/>
        <end position="149"/>
    </location>
</feature>
<organism evidence="2 3">
    <name type="scientific">Lactuca saligna</name>
    <name type="common">Willowleaf lettuce</name>
    <dbReference type="NCBI Taxonomy" id="75948"/>
    <lineage>
        <taxon>Eukaryota</taxon>
        <taxon>Viridiplantae</taxon>
        <taxon>Streptophyta</taxon>
        <taxon>Embryophyta</taxon>
        <taxon>Tracheophyta</taxon>
        <taxon>Spermatophyta</taxon>
        <taxon>Magnoliopsida</taxon>
        <taxon>eudicotyledons</taxon>
        <taxon>Gunneridae</taxon>
        <taxon>Pentapetalae</taxon>
        <taxon>asterids</taxon>
        <taxon>campanulids</taxon>
        <taxon>Asterales</taxon>
        <taxon>Asteraceae</taxon>
        <taxon>Cichorioideae</taxon>
        <taxon>Cichorieae</taxon>
        <taxon>Lactucinae</taxon>
        <taxon>Lactuca</taxon>
    </lineage>
</organism>
<keyword evidence="3" id="KW-1185">Reference proteome</keyword>
<keyword evidence="1" id="KW-0812">Transmembrane</keyword>
<evidence type="ECO:0000313" key="2">
    <source>
        <dbReference type="EMBL" id="CAI9279639.1"/>
    </source>
</evidence>
<accession>A0AA36E1C8</accession>
<protein>
    <submittedName>
        <fullName evidence="2">Uncharacterized protein</fullName>
    </submittedName>
</protein>
<keyword evidence="1" id="KW-0472">Membrane</keyword>
<proteinExistence type="predicted"/>
<dbReference type="AlphaFoldDB" id="A0AA36E1C8"/>
<reference evidence="2" key="1">
    <citation type="submission" date="2023-04" db="EMBL/GenBank/DDBJ databases">
        <authorList>
            <person name="Vijverberg K."/>
            <person name="Xiong W."/>
            <person name="Schranz E."/>
        </authorList>
    </citation>
    <scope>NUCLEOTIDE SEQUENCE</scope>
</reference>
<name>A0AA36E1C8_LACSI</name>